<keyword evidence="6" id="KW-1185">Reference proteome</keyword>
<dbReference type="Gene3D" id="3.40.1190.20">
    <property type="match status" value="1"/>
</dbReference>
<evidence type="ECO:0000313" key="6">
    <source>
        <dbReference type="Proteomes" id="UP001201873"/>
    </source>
</evidence>
<evidence type="ECO:0000256" key="2">
    <source>
        <dbReference type="ARBA" id="ARBA00022679"/>
    </source>
</evidence>
<dbReference type="Pfam" id="PF00294">
    <property type="entry name" value="PfkB"/>
    <property type="match status" value="1"/>
</dbReference>
<evidence type="ECO:0000313" key="5">
    <source>
        <dbReference type="EMBL" id="MCK9874544.1"/>
    </source>
</evidence>
<evidence type="ECO:0000259" key="4">
    <source>
        <dbReference type="Pfam" id="PF00294"/>
    </source>
</evidence>
<accession>A0ABT0JSP2</accession>
<evidence type="ECO:0000256" key="1">
    <source>
        <dbReference type="ARBA" id="ARBA00010688"/>
    </source>
</evidence>
<dbReference type="Proteomes" id="UP001201873">
    <property type="component" value="Unassembled WGS sequence"/>
</dbReference>
<dbReference type="InterPro" id="IPR052700">
    <property type="entry name" value="Carb_kinase_PfkB-like"/>
</dbReference>
<reference evidence="5 6" key="1">
    <citation type="submission" date="2022-04" db="EMBL/GenBank/DDBJ databases">
        <title>Genome diversity in the genus Frankia.</title>
        <authorList>
            <person name="Carlos-Shanley C."/>
            <person name="Hahn D."/>
        </authorList>
    </citation>
    <scope>NUCLEOTIDE SEQUENCE [LARGE SCALE GENOMIC DNA]</scope>
    <source>
        <strain evidence="5 6">Ag45/Mut15</strain>
    </source>
</reference>
<dbReference type="InterPro" id="IPR029056">
    <property type="entry name" value="Ribokinase-like"/>
</dbReference>
<protein>
    <submittedName>
        <fullName evidence="5">Carbohydrate kinase family protein</fullName>
    </submittedName>
</protein>
<name>A0ABT0JSP2_9ACTN</name>
<dbReference type="EMBL" id="JALKFT010000001">
    <property type="protein sequence ID" value="MCK9874544.1"/>
    <property type="molecule type" value="Genomic_DNA"/>
</dbReference>
<dbReference type="PANTHER" id="PTHR43320:SF3">
    <property type="entry name" value="CARBOHYDRATE KINASE PFKB DOMAIN-CONTAINING PROTEIN"/>
    <property type="match status" value="1"/>
</dbReference>
<dbReference type="PANTHER" id="PTHR43320">
    <property type="entry name" value="SUGAR KINASE"/>
    <property type="match status" value="1"/>
</dbReference>
<dbReference type="RefSeq" id="WP_248823170.1">
    <property type="nucleotide sequence ID" value="NZ_JALKFT010000001.1"/>
</dbReference>
<comment type="caution">
    <text evidence="5">The sequence shown here is derived from an EMBL/GenBank/DDBJ whole genome shotgun (WGS) entry which is preliminary data.</text>
</comment>
<comment type="similarity">
    <text evidence="1">Belongs to the carbohydrate kinase PfkB family.</text>
</comment>
<keyword evidence="2" id="KW-0808">Transferase</keyword>
<proteinExistence type="inferred from homology"/>
<sequence length="505" mass="55372">MPDLVGVGAFNVDFIATASRLSARAEEKIGESTSRFEWNAEGPVAEEVVLRAMENLGAHTLDSSLGGSAWNTIFSLANMDAGLTLGYVGVLGRIEAPGLSFLRQMVDLGIDRRMVSVRPDLRAGICLSFIEDDVRVMLTSPCANLEMASYVDSRFDDLVAYLAGARAVHLTSFLDSRTPDAVARLLEAVVARNPDLLICFDPGHEWAVRPTEAVLRILELTHVLFVNYKEFKALGSYSHGEADDELGRRVVRRCAPGATVLVTKRYDLIEVFSGEAGGSSADMSRYTYDFADPDRDIEDATGAGDVFAAAVISALLSQRLKLELGAHLGTSLARLKIRYMAASGHFRFPDLARGYLQTRAQYAMPRPRRDAVLVAHDGGSTWEPLERFLVENCAVRVTRLTPTDPGAMPSSLSRRQLEESGFAICVIAPEADSDRPASRADERLVHFSGYLQGYFGFDRVALLVQDGCHIFSNMAGLLCLGFRPGSVQDSFVELERMLRREGMMQ</sequence>
<dbReference type="InterPro" id="IPR011611">
    <property type="entry name" value="PfkB_dom"/>
</dbReference>
<dbReference type="SUPFAM" id="SSF53613">
    <property type="entry name" value="Ribokinase-like"/>
    <property type="match status" value="1"/>
</dbReference>
<gene>
    <name evidence="5" type="ORF">MXD59_01900</name>
</gene>
<organism evidence="5 6">
    <name type="scientific">Frankia umida</name>
    <dbReference type="NCBI Taxonomy" id="573489"/>
    <lineage>
        <taxon>Bacteria</taxon>
        <taxon>Bacillati</taxon>
        <taxon>Actinomycetota</taxon>
        <taxon>Actinomycetes</taxon>
        <taxon>Frankiales</taxon>
        <taxon>Frankiaceae</taxon>
        <taxon>Frankia</taxon>
    </lineage>
</organism>
<keyword evidence="3 5" id="KW-0418">Kinase</keyword>
<evidence type="ECO:0000256" key="3">
    <source>
        <dbReference type="ARBA" id="ARBA00022777"/>
    </source>
</evidence>
<feature type="domain" description="Carbohydrate kinase PfkB" evidence="4">
    <location>
        <begin position="57"/>
        <end position="341"/>
    </location>
</feature>
<dbReference type="GO" id="GO:0016301">
    <property type="term" value="F:kinase activity"/>
    <property type="evidence" value="ECO:0007669"/>
    <property type="project" value="UniProtKB-KW"/>
</dbReference>